<dbReference type="PANTHER" id="PTHR43228">
    <property type="entry name" value="TWO-COMPONENT RESPONSE REGULATOR"/>
    <property type="match status" value="1"/>
</dbReference>
<evidence type="ECO:0000256" key="4">
    <source>
        <dbReference type="SAM" id="Coils"/>
    </source>
</evidence>
<proteinExistence type="predicted"/>
<dbReference type="GO" id="GO:0000160">
    <property type="term" value="P:phosphorelay signal transduction system"/>
    <property type="evidence" value="ECO:0007669"/>
    <property type="project" value="InterPro"/>
</dbReference>
<evidence type="ECO:0000313" key="8">
    <source>
        <dbReference type="Proteomes" id="UP000295064"/>
    </source>
</evidence>
<protein>
    <recommendedName>
        <fullName evidence="1">Stage 0 sporulation protein A homolog</fullName>
    </recommendedName>
</protein>
<feature type="modified residue" description="4-aspartylphosphate" evidence="3">
    <location>
        <position position="55"/>
    </location>
</feature>
<feature type="domain" description="ANTAR" evidence="6">
    <location>
        <begin position="125"/>
        <end position="186"/>
    </location>
</feature>
<dbReference type="RefSeq" id="WP_243727709.1">
    <property type="nucleotide sequence ID" value="NZ_SNWX01000005.1"/>
</dbReference>
<organism evidence="7 8">
    <name type="scientific">Halanaerobium saccharolyticum</name>
    <dbReference type="NCBI Taxonomy" id="43595"/>
    <lineage>
        <taxon>Bacteria</taxon>
        <taxon>Bacillati</taxon>
        <taxon>Bacillota</taxon>
        <taxon>Clostridia</taxon>
        <taxon>Halanaerobiales</taxon>
        <taxon>Halanaerobiaceae</taxon>
        <taxon>Halanaerobium</taxon>
    </lineage>
</organism>
<dbReference type="InterPro" id="IPR052048">
    <property type="entry name" value="ST_Response_Regulator"/>
</dbReference>
<keyword evidence="3" id="KW-0597">Phosphoprotein</keyword>
<dbReference type="InterPro" id="IPR008327">
    <property type="entry name" value="Sig_transdc_resp-reg_antiterm"/>
</dbReference>
<accession>A0A4R6LYB9</accession>
<dbReference type="PIRSF" id="PIRSF036382">
    <property type="entry name" value="RR_antiterm"/>
    <property type="match status" value="1"/>
</dbReference>
<dbReference type="Pfam" id="PF00072">
    <property type="entry name" value="Response_reg"/>
    <property type="match status" value="1"/>
</dbReference>
<comment type="caution">
    <text evidence="7">The sequence shown here is derived from an EMBL/GenBank/DDBJ whole genome shotgun (WGS) entry which is preliminary data.</text>
</comment>
<name>A0A4R6LYB9_9FIRM</name>
<dbReference type="PANTHER" id="PTHR43228:SF6">
    <property type="entry name" value="RESPONSE REGULATOR RECEIVER"/>
    <property type="match status" value="1"/>
</dbReference>
<dbReference type="EMBL" id="SNWX01000005">
    <property type="protein sequence ID" value="TDO93858.1"/>
    <property type="molecule type" value="Genomic_DNA"/>
</dbReference>
<evidence type="ECO:0000313" key="7">
    <source>
        <dbReference type="EMBL" id="TDO93858.1"/>
    </source>
</evidence>
<dbReference type="InterPro" id="IPR001789">
    <property type="entry name" value="Sig_transdc_resp-reg_receiver"/>
</dbReference>
<dbReference type="PROSITE" id="PS50921">
    <property type="entry name" value="ANTAR"/>
    <property type="match status" value="1"/>
</dbReference>
<dbReference type="InterPro" id="IPR011006">
    <property type="entry name" value="CheY-like_superfamily"/>
</dbReference>
<evidence type="ECO:0000256" key="2">
    <source>
        <dbReference type="ARBA" id="ARBA00024867"/>
    </source>
</evidence>
<feature type="domain" description="Response regulatory" evidence="5">
    <location>
        <begin position="5"/>
        <end position="119"/>
    </location>
</feature>
<sequence length="193" mass="21800">MKKLKILIAEDEYLVLMGLKSNLKELGHEIIAEAMNGKEAIELAKEKSPDLIIADINMPEIDGIEAVKQINKDQVIPSIIVTGYSDDELIEKASKVGVFAYLVKPVGLEELKASIIIAMNKYEEFKEVNRELKDQKKALENRKLIERAKGILMDTLSLTEAEAMKKLQQKSQEENSKLVEVAKNIIEMNEYLN</sequence>
<evidence type="ECO:0000259" key="6">
    <source>
        <dbReference type="PROSITE" id="PS50921"/>
    </source>
</evidence>
<dbReference type="AlphaFoldDB" id="A0A4R6LYB9"/>
<dbReference type="Gene3D" id="1.10.10.10">
    <property type="entry name" value="Winged helix-like DNA-binding domain superfamily/Winged helix DNA-binding domain"/>
    <property type="match status" value="1"/>
</dbReference>
<keyword evidence="4" id="KW-0175">Coiled coil</keyword>
<dbReference type="SUPFAM" id="SSF52172">
    <property type="entry name" value="CheY-like"/>
    <property type="match status" value="1"/>
</dbReference>
<dbReference type="SMART" id="SM01012">
    <property type="entry name" value="ANTAR"/>
    <property type="match status" value="1"/>
</dbReference>
<reference evidence="7 8" key="1">
    <citation type="submission" date="2019-03" db="EMBL/GenBank/DDBJ databases">
        <title>Subsurface microbial communities from deep shales in Ohio and West Virginia, USA.</title>
        <authorList>
            <person name="Wrighton K."/>
        </authorList>
    </citation>
    <scope>NUCLEOTIDE SEQUENCE [LARGE SCALE GENOMIC DNA]</scope>
    <source>
        <strain evidence="7 8">MA284_T2</strain>
    </source>
</reference>
<dbReference type="Gene3D" id="3.40.50.2300">
    <property type="match status" value="1"/>
</dbReference>
<feature type="coiled-coil region" evidence="4">
    <location>
        <begin position="108"/>
        <end position="184"/>
    </location>
</feature>
<dbReference type="Proteomes" id="UP000295064">
    <property type="component" value="Unassembled WGS sequence"/>
</dbReference>
<dbReference type="SMART" id="SM00448">
    <property type="entry name" value="REC"/>
    <property type="match status" value="1"/>
</dbReference>
<evidence type="ECO:0000259" key="5">
    <source>
        <dbReference type="PROSITE" id="PS50110"/>
    </source>
</evidence>
<dbReference type="InterPro" id="IPR005561">
    <property type="entry name" value="ANTAR"/>
</dbReference>
<comment type="function">
    <text evidence="2">May play the central regulatory role in sporulation. It may be an element of the effector pathway responsible for the activation of sporulation genes in response to nutritional stress. Spo0A may act in concert with spo0H (a sigma factor) to control the expression of some genes that are critical to the sporulation process.</text>
</comment>
<evidence type="ECO:0000256" key="1">
    <source>
        <dbReference type="ARBA" id="ARBA00018672"/>
    </source>
</evidence>
<gene>
    <name evidence="7" type="ORF">DFR79_10510</name>
</gene>
<dbReference type="Pfam" id="PF03861">
    <property type="entry name" value="ANTAR"/>
    <property type="match status" value="1"/>
</dbReference>
<dbReference type="GO" id="GO:0003723">
    <property type="term" value="F:RNA binding"/>
    <property type="evidence" value="ECO:0007669"/>
    <property type="project" value="InterPro"/>
</dbReference>
<evidence type="ECO:0000256" key="3">
    <source>
        <dbReference type="PROSITE-ProRule" id="PRU00169"/>
    </source>
</evidence>
<dbReference type="InterPro" id="IPR036388">
    <property type="entry name" value="WH-like_DNA-bd_sf"/>
</dbReference>
<dbReference type="PROSITE" id="PS50110">
    <property type="entry name" value="RESPONSE_REGULATORY"/>
    <property type="match status" value="1"/>
</dbReference>